<dbReference type="CDD" id="cd00096">
    <property type="entry name" value="Ig"/>
    <property type="match status" value="1"/>
</dbReference>
<dbReference type="PROSITE" id="PS50835">
    <property type="entry name" value="IG_LIKE"/>
    <property type="match status" value="2"/>
</dbReference>
<evidence type="ECO:0000256" key="8">
    <source>
        <dbReference type="SAM" id="SignalP"/>
    </source>
</evidence>
<feature type="transmembrane region" description="Helical" evidence="7">
    <location>
        <begin position="258"/>
        <end position="284"/>
    </location>
</feature>
<dbReference type="PANTHER" id="PTHR44468">
    <property type="entry name" value="COXSACKIEVIRUS AND ADENOVIRUS RECEPTOR-RELATED"/>
    <property type="match status" value="1"/>
</dbReference>
<evidence type="ECO:0000256" key="5">
    <source>
        <dbReference type="ARBA" id="ARBA00023768"/>
    </source>
</evidence>
<evidence type="ECO:0000259" key="9">
    <source>
        <dbReference type="PROSITE" id="PS50835"/>
    </source>
</evidence>
<evidence type="ECO:0000313" key="11">
    <source>
        <dbReference type="Proteomes" id="UP001187415"/>
    </source>
</evidence>
<dbReference type="Gene3D" id="2.60.40.10">
    <property type="entry name" value="Immunoglobulins"/>
    <property type="match status" value="2"/>
</dbReference>
<dbReference type="GO" id="GO:0016323">
    <property type="term" value="C:basolateral plasma membrane"/>
    <property type="evidence" value="ECO:0007669"/>
    <property type="project" value="UniProtKB-SubCell"/>
</dbReference>
<dbReference type="InterPro" id="IPR003598">
    <property type="entry name" value="Ig_sub2"/>
</dbReference>
<dbReference type="SUPFAM" id="SSF48726">
    <property type="entry name" value="Immunoglobulin"/>
    <property type="match status" value="2"/>
</dbReference>
<dbReference type="SMART" id="SM00408">
    <property type="entry name" value="IGc2"/>
    <property type="match status" value="2"/>
</dbReference>
<evidence type="ECO:0000256" key="6">
    <source>
        <dbReference type="SAM" id="MobiDB-lite"/>
    </source>
</evidence>
<keyword evidence="7" id="KW-0812">Transmembrane</keyword>
<gene>
    <name evidence="10" type="ORF">Q5P01_024491</name>
</gene>
<evidence type="ECO:0000256" key="4">
    <source>
        <dbReference type="ARBA" id="ARBA00022949"/>
    </source>
</evidence>
<dbReference type="InterPro" id="IPR003599">
    <property type="entry name" value="Ig_sub"/>
</dbReference>
<dbReference type="GO" id="GO:0005912">
    <property type="term" value="C:adherens junction"/>
    <property type="evidence" value="ECO:0007669"/>
    <property type="project" value="UniProtKB-SubCell"/>
</dbReference>
<dbReference type="AlphaFoldDB" id="A0AA88J4A0"/>
<dbReference type="SMART" id="SM00409">
    <property type="entry name" value="IG"/>
    <property type="match status" value="2"/>
</dbReference>
<accession>A0AA88J4A0</accession>
<dbReference type="EMBL" id="JAUPFM010000020">
    <property type="protein sequence ID" value="KAK2818930.1"/>
    <property type="molecule type" value="Genomic_DNA"/>
</dbReference>
<dbReference type="Pfam" id="PF13927">
    <property type="entry name" value="Ig_3"/>
    <property type="match status" value="1"/>
</dbReference>
<comment type="subcellular location">
    <subcellularLocation>
        <location evidence="5">Basolateral cell membrane</location>
        <topology evidence="5">Single-pass type I membrane protein</topology>
    </subcellularLocation>
    <subcellularLocation>
        <location evidence="2">Cell junction</location>
        <location evidence="2">Adherens junction</location>
    </subcellularLocation>
    <subcellularLocation>
        <location evidence="1">Cell junction</location>
        <location evidence="1">Tight junction</location>
    </subcellularLocation>
</comment>
<keyword evidence="7" id="KW-0472">Membrane</keyword>
<keyword evidence="11" id="KW-1185">Reference proteome</keyword>
<dbReference type="InterPro" id="IPR036179">
    <property type="entry name" value="Ig-like_dom_sf"/>
</dbReference>
<reference evidence="10" key="1">
    <citation type="submission" date="2023-07" db="EMBL/GenBank/DDBJ databases">
        <title>Chromosome-level Genome Assembly of Striped Snakehead (Channa striata).</title>
        <authorList>
            <person name="Liu H."/>
        </authorList>
    </citation>
    <scope>NUCLEOTIDE SEQUENCE</scope>
    <source>
        <strain evidence="10">Gz</strain>
        <tissue evidence="10">Muscle</tissue>
    </source>
</reference>
<evidence type="ECO:0000256" key="2">
    <source>
        <dbReference type="ARBA" id="ARBA00004536"/>
    </source>
</evidence>
<name>A0AA88J4A0_CHASR</name>
<dbReference type="PANTHER" id="PTHR44468:SF1">
    <property type="entry name" value="V-SET AND IMMUNOGLOBULIN DOMAIN CONTAINING 8A ISOFORM 1"/>
    <property type="match status" value="1"/>
</dbReference>
<feature type="domain" description="Ig-like" evidence="9">
    <location>
        <begin position="164"/>
        <end position="248"/>
    </location>
</feature>
<comment type="caution">
    <text evidence="10">The sequence shown here is derived from an EMBL/GenBank/DDBJ whole genome shotgun (WGS) entry which is preliminary data.</text>
</comment>
<evidence type="ECO:0000256" key="3">
    <source>
        <dbReference type="ARBA" id="ARBA00022427"/>
    </source>
</evidence>
<sequence length="366" mass="39687">MFRQSSSGLRSAFTLSCPPWFTGFLLCTATLFSTELTCTRGMQVTSSGPQTIQKAEGESVTLGCSYTPSPFDTGELDIEWSVVSPDTTQKDQMLISYTSGTEYVHGHHALAKGLSFAARDPAMGDASLSIALLSPAHSATYQCKVKKSPGVDMRKVSVVVMAKPSVPKCWVEGGELVGEAVSLHCKSAKGSTPLKYTWRRESTDPIPAAATQNSVTGELKISNHSQSFAGMYLCEVNNAVGAERCRINLKANKPPNRAAVIVGTVVGSLLLIFILLVFLGLLYWKLSSRYRYEKEFSNEIREDAPPPESRPGSRRTTRSASEHPQVAYCQVAETDVSSFRGGGRSHSPSSNSRTPVKYDSKYGYAV</sequence>
<dbReference type="Pfam" id="PF07686">
    <property type="entry name" value="V-set"/>
    <property type="match status" value="1"/>
</dbReference>
<keyword evidence="4" id="KW-0965">Cell junction</keyword>
<dbReference type="InterPro" id="IPR052307">
    <property type="entry name" value="EJ_Adhesion_Regulator"/>
</dbReference>
<feature type="signal peptide" evidence="8">
    <location>
        <begin position="1"/>
        <end position="41"/>
    </location>
</feature>
<dbReference type="Proteomes" id="UP001187415">
    <property type="component" value="Unassembled WGS sequence"/>
</dbReference>
<dbReference type="GO" id="GO:0005923">
    <property type="term" value="C:bicellular tight junction"/>
    <property type="evidence" value="ECO:0007669"/>
    <property type="project" value="UniProtKB-SubCell"/>
</dbReference>
<proteinExistence type="predicted"/>
<dbReference type="InterPro" id="IPR013783">
    <property type="entry name" value="Ig-like_fold"/>
</dbReference>
<feature type="domain" description="Ig-like" evidence="9">
    <location>
        <begin position="42"/>
        <end position="157"/>
    </location>
</feature>
<keyword evidence="7" id="KW-1133">Transmembrane helix</keyword>
<protein>
    <recommendedName>
        <fullName evidence="9">Ig-like domain-containing protein</fullName>
    </recommendedName>
</protein>
<dbReference type="InterPro" id="IPR007110">
    <property type="entry name" value="Ig-like_dom"/>
</dbReference>
<keyword evidence="8" id="KW-0732">Signal</keyword>
<organism evidence="10 11">
    <name type="scientific">Channa striata</name>
    <name type="common">Snakehead murrel</name>
    <name type="synonym">Ophicephalus striatus</name>
    <dbReference type="NCBI Taxonomy" id="64152"/>
    <lineage>
        <taxon>Eukaryota</taxon>
        <taxon>Metazoa</taxon>
        <taxon>Chordata</taxon>
        <taxon>Craniata</taxon>
        <taxon>Vertebrata</taxon>
        <taxon>Euteleostomi</taxon>
        <taxon>Actinopterygii</taxon>
        <taxon>Neopterygii</taxon>
        <taxon>Teleostei</taxon>
        <taxon>Neoteleostei</taxon>
        <taxon>Acanthomorphata</taxon>
        <taxon>Anabantaria</taxon>
        <taxon>Anabantiformes</taxon>
        <taxon>Channoidei</taxon>
        <taxon>Channidae</taxon>
        <taxon>Channa</taxon>
    </lineage>
</organism>
<feature type="region of interest" description="Disordered" evidence="6">
    <location>
        <begin position="299"/>
        <end position="366"/>
    </location>
</feature>
<evidence type="ECO:0000256" key="7">
    <source>
        <dbReference type="SAM" id="Phobius"/>
    </source>
</evidence>
<dbReference type="InterPro" id="IPR013106">
    <property type="entry name" value="Ig_V-set"/>
</dbReference>
<evidence type="ECO:0000313" key="10">
    <source>
        <dbReference type="EMBL" id="KAK2818930.1"/>
    </source>
</evidence>
<keyword evidence="3" id="KW-0796">Tight junction</keyword>
<evidence type="ECO:0000256" key="1">
    <source>
        <dbReference type="ARBA" id="ARBA00004435"/>
    </source>
</evidence>
<feature type="chain" id="PRO_5041710802" description="Ig-like domain-containing protein" evidence="8">
    <location>
        <begin position="42"/>
        <end position="366"/>
    </location>
</feature>